<reference evidence="1" key="1">
    <citation type="journal article" date="2020" name="Nature">
        <title>Giant virus diversity and host interactions through global metagenomics.</title>
        <authorList>
            <person name="Schulz F."/>
            <person name="Roux S."/>
            <person name="Paez-Espino D."/>
            <person name="Jungbluth S."/>
            <person name="Walsh D.A."/>
            <person name="Denef V.J."/>
            <person name="McMahon K.D."/>
            <person name="Konstantinidis K.T."/>
            <person name="Eloe-Fadrosh E.A."/>
            <person name="Kyrpides N.C."/>
            <person name="Woyke T."/>
        </authorList>
    </citation>
    <scope>NUCLEOTIDE SEQUENCE</scope>
    <source>
        <strain evidence="1">GVMAG-M-3300023179-59</strain>
    </source>
</reference>
<dbReference type="EMBL" id="MN739849">
    <property type="protein sequence ID" value="QHT74341.1"/>
    <property type="molecule type" value="Genomic_DNA"/>
</dbReference>
<sequence length="130" mass="15451">MGVFSWIAQDTKQPIYINGYQKPGYEQRTYYMWDNNGNSWKEPSYEGYGIFGGKDYYILLAEMNRVYGDNVSDEIKREDGIHIVFECSHDGILFPNLTESSIWTWTNNEPNHHYNQGCYEDYDDIRNIYK</sequence>
<protein>
    <submittedName>
        <fullName evidence="1">Uncharacterized protein</fullName>
    </submittedName>
</protein>
<evidence type="ECO:0000313" key="1">
    <source>
        <dbReference type="EMBL" id="QHT74341.1"/>
    </source>
</evidence>
<name>A0A6C0H1C1_9ZZZZ</name>
<accession>A0A6C0H1C1</accession>
<organism evidence="1">
    <name type="scientific">viral metagenome</name>
    <dbReference type="NCBI Taxonomy" id="1070528"/>
    <lineage>
        <taxon>unclassified sequences</taxon>
        <taxon>metagenomes</taxon>
        <taxon>organismal metagenomes</taxon>
    </lineage>
</organism>
<dbReference type="AlphaFoldDB" id="A0A6C0H1C1"/>
<proteinExistence type="predicted"/>